<dbReference type="AlphaFoldDB" id="A0AAV2BLA3"/>
<protein>
    <submittedName>
        <fullName evidence="1">Uncharacterized protein</fullName>
    </submittedName>
</protein>
<evidence type="ECO:0000313" key="2">
    <source>
        <dbReference type="Proteomes" id="UP001497382"/>
    </source>
</evidence>
<evidence type="ECO:0000313" key="1">
    <source>
        <dbReference type="EMBL" id="CAL1296209.1"/>
    </source>
</evidence>
<organism evidence="1 2">
    <name type="scientific">Larinioides sclopetarius</name>
    <dbReference type="NCBI Taxonomy" id="280406"/>
    <lineage>
        <taxon>Eukaryota</taxon>
        <taxon>Metazoa</taxon>
        <taxon>Ecdysozoa</taxon>
        <taxon>Arthropoda</taxon>
        <taxon>Chelicerata</taxon>
        <taxon>Arachnida</taxon>
        <taxon>Araneae</taxon>
        <taxon>Araneomorphae</taxon>
        <taxon>Entelegynae</taxon>
        <taxon>Araneoidea</taxon>
        <taxon>Araneidae</taxon>
        <taxon>Larinioides</taxon>
    </lineage>
</organism>
<proteinExistence type="predicted"/>
<reference evidence="1 2" key="1">
    <citation type="submission" date="2024-04" db="EMBL/GenBank/DDBJ databases">
        <authorList>
            <person name="Rising A."/>
            <person name="Reimegard J."/>
            <person name="Sonavane S."/>
            <person name="Akerstrom W."/>
            <person name="Nylinder S."/>
            <person name="Hedman E."/>
            <person name="Kallberg Y."/>
        </authorList>
    </citation>
    <scope>NUCLEOTIDE SEQUENCE [LARGE SCALE GENOMIC DNA]</scope>
</reference>
<comment type="caution">
    <text evidence="1">The sequence shown here is derived from an EMBL/GenBank/DDBJ whole genome shotgun (WGS) entry which is preliminary data.</text>
</comment>
<dbReference type="EMBL" id="CAXIEN010000391">
    <property type="protein sequence ID" value="CAL1296209.1"/>
    <property type="molecule type" value="Genomic_DNA"/>
</dbReference>
<dbReference type="Proteomes" id="UP001497382">
    <property type="component" value="Unassembled WGS sequence"/>
</dbReference>
<name>A0AAV2BLA3_9ARAC</name>
<sequence length="19" mass="2245">MSKSILYSEIINQTLRNSF</sequence>
<accession>A0AAV2BLA3</accession>
<keyword evidence="2" id="KW-1185">Reference proteome</keyword>
<gene>
    <name evidence="1" type="ORF">LARSCL_LOCUS19684</name>
</gene>